<sequence>MPNNATLQSAHTLKPGYTQLSRLQCKHQNAKKWGPQGCTSKPNHKIYKSYPLTIISPPCSLQTFIQPKLNQLVS</sequence>
<dbReference type="AlphaFoldDB" id="A0A0V0I1M3"/>
<dbReference type="EMBL" id="GEDG01012375">
    <property type="protein sequence ID" value="JAP26296.1"/>
    <property type="molecule type" value="Transcribed_RNA"/>
</dbReference>
<name>A0A0V0I1M3_SOLCH</name>
<organism evidence="1">
    <name type="scientific">Solanum chacoense</name>
    <name type="common">Chaco potato</name>
    <dbReference type="NCBI Taxonomy" id="4108"/>
    <lineage>
        <taxon>Eukaryota</taxon>
        <taxon>Viridiplantae</taxon>
        <taxon>Streptophyta</taxon>
        <taxon>Embryophyta</taxon>
        <taxon>Tracheophyta</taxon>
        <taxon>Spermatophyta</taxon>
        <taxon>Magnoliopsida</taxon>
        <taxon>eudicotyledons</taxon>
        <taxon>Gunneridae</taxon>
        <taxon>Pentapetalae</taxon>
        <taxon>asterids</taxon>
        <taxon>lamiids</taxon>
        <taxon>Solanales</taxon>
        <taxon>Solanaceae</taxon>
        <taxon>Solanoideae</taxon>
        <taxon>Solaneae</taxon>
        <taxon>Solanum</taxon>
    </lineage>
</organism>
<accession>A0A0V0I1M3</accession>
<reference evidence="1" key="1">
    <citation type="submission" date="2015-12" db="EMBL/GenBank/DDBJ databases">
        <title>Gene expression during late stages of embryo sac development: a critical building block for successful pollen-pistil interactions.</title>
        <authorList>
            <person name="Liu Y."/>
            <person name="Joly V."/>
            <person name="Sabar M."/>
            <person name="Matton D.P."/>
        </authorList>
    </citation>
    <scope>NUCLEOTIDE SEQUENCE</scope>
</reference>
<proteinExistence type="predicted"/>
<protein>
    <submittedName>
        <fullName evidence="1">Putative ovule protein</fullName>
    </submittedName>
</protein>
<evidence type="ECO:0000313" key="1">
    <source>
        <dbReference type="EMBL" id="JAP26296.1"/>
    </source>
</evidence>